<proteinExistence type="predicted"/>
<evidence type="ECO:0000313" key="1">
    <source>
        <dbReference type="EMBL" id="KAH7993250.1"/>
    </source>
</evidence>
<reference evidence="1" key="1">
    <citation type="submission" date="2021-08" db="EMBL/GenBank/DDBJ databases">
        <title>The first chromosome-level gecko genome reveals the dynamic sex chromosomes of Neotropical dwarf geckos (Sphaerodactylidae: Sphaerodactylus).</title>
        <authorList>
            <person name="Pinto B.J."/>
            <person name="Keating S.E."/>
            <person name="Gamble T."/>
        </authorList>
    </citation>
    <scope>NUCLEOTIDE SEQUENCE</scope>
    <source>
        <strain evidence="1">TG3544</strain>
    </source>
</reference>
<protein>
    <submittedName>
        <fullName evidence="1">Uncharacterized protein</fullName>
    </submittedName>
</protein>
<dbReference type="Proteomes" id="UP000827872">
    <property type="component" value="Linkage Group LG03"/>
</dbReference>
<sequence>MEAQIHALREELIQVNAQRKQQLVELSLIREEEKQRTAWDHEAAMNKLRADSEKMVLDFKKTSAAETEMALEKIFIHVQLDPTG</sequence>
<keyword evidence="2" id="KW-1185">Reference proteome</keyword>
<name>A0ACB8ELW6_9SAUR</name>
<evidence type="ECO:0000313" key="2">
    <source>
        <dbReference type="Proteomes" id="UP000827872"/>
    </source>
</evidence>
<gene>
    <name evidence="1" type="ORF">K3G42_030099</name>
</gene>
<dbReference type="EMBL" id="CM037616">
    <property type="protein sequence ID" value="KAH7993250.1"/>
    <property type="molecule type" value="Genomic_DNA"/>
</dbReference>
<organism evidence="1 2">
    <name type="scientific">Sphaerodactylus townsendi</name>
    <dbReference type="NCBI Taxonomy" id="933632"/>
    <lineage>
        <taxon>Eukaryota</taxon>
        <taxon>Metazoa</taxon>
        <taxon>Chordata</taxon>
        <taxon>Craniata</taxon>
        <taxon>Vertebrata</taxon>
        <taxon>Euteleostomi</taxon>
        <taxon>Lepidosauria</taxon>
        <taxon>Squamata</taxon>
        <taxon>Bifurcata</taxon>
        <taxon>Gekkota</taxon>
        <taxon>Sphaerodactylidae</taxon>
        <taxon>Sphaerodactylus</taxon>
    </lineage>
</organism>
<comment type="caution">
    <text evidence="1">The sequence shown here is derived from an EMBL/GenBank/DDBJ whole genome shotgun (WGS) entry which is preliminary data.</text>
</comment>
<accession>A0ACB8ELW6</accession>